<protein>
    <submittedName>
        <fullName evidence="8">DoxX family protein</fullName>
    </submittedName>
</protein>
<keyword evidence="4 7" id="KW-0812">Transmembrane</keyword>
<feature type="transmembrane region" description="Helical" evidence="7">
    <location>
        <begin position="130"/>
        <end position="149"/>
    </location>
</feature>
<feature type="transmembrane region" description="Helical" evidence="7">
    <location>
        <begin position="92"/>
        <end position="110"/>
    </location>
</feature>
<name>A0A931NDV9_9BURK</name>
<comment type="caution">
    <text evidence="8">The sequence shown here is derived from an EMBL/GenBank/DDBJ whole genome shotgun (WGS) entry which is preliminary data.</text>
</comment>
<organism evidence="8 9">
    <name type="scientific">Inhella gelatinilytica</name>
    <dbReference type="NCBI Taxonomy" id="2795030"/>
    <lineage>
        <taxon>Bacteria</taxon>
        <taxon>Pseudomonadati</taxon>
        <taxon>Pseudomonadota</taxon>
        <taxon>Betaproteobacteria</taxon>
        <taxon>Burkholderiales</taxon>
        <taxon>Sphaerotilaceae</taxon>
        <taxon>Inhella</taxon>
    </lineage>
</organism>
<keyword evidence="5 7" id="KW-1133">Transmembrane helix</keyword>
<dbReference type="EMBL" id="JAEDAL010000003">
    <property type="protein sequence ID" value="MBH9553039.1"/>
    <property type="molecule type" value="Genomic_DNA"/>
</dbReference>
<evidence type="ECO:0000256" key="2">
    <source>
        <dbReference type="ARBA" id="ARBA00006679"/>
    </source>
</evidence>
<dbReference type="GO" id="GO:0005886">
    <property type="term" value="C:plasma membrane"/>
    <property type="evidence" value="ECO:0007669"/>
    <property type="project" value="UniProtKB-SubCell"/>
</dbReference>
<evidence type="ECO:0000256" key="3">
    <source>
        <dbReference type="ARBA" id="ARBA00022475"/>
    </source>
</evidence>
<dbReference type="InterPro" id="IPR051907">
    <property type="entry name" value="DoxX-like_oxidoreductase"/>
</dbReference>
<accession>A0A931NDV9</accession>
<evidence type="ECO:0000313" key="8">
    <source>
        <dbReference type="EMBL" id="MBH9553039.1"/>
    </source>
</evidence>
<evidence type="ECO:0000256" key="7">
    <source>
        <dbReference type="SAM" id="Phobius"/>
    </source>
</evidence>
<comment type="similarity">
    <text evidence="2">Belongs to the DoxX family.</text>
</comment>
<sequence length="163" mass="17495">MTNLWRSWHARALEAVDGLGLLALRLWLAQEFVQAGWMKVAAGPNAPEWFAGLSFPLPLALLGPDWNWRLAGWGELVLGGLLAVGLATRFSALGLGVVTLVAVNTVHFALGWSGWNQIETEAGQGFKLPLMMGVMLLALATQGGGRWSLDTLGARYRSKPSSG</sequence>
<dbReference type="PANTHER" id="PTHR33452:SF7">
    <property type="entry name" value="DOXX FAMILY PROTEIN"/>
    <property type="match status" value="1"/>
</dbReference>
<dbReference type="InterPro" id="IPR032808">
    <property type="entry name" value="DoxX"/>
</dbReference>
<gene>
    <name evidence="8" type="ORF">I7X43_09235</name>
</gene>
<evidence type="ECO:0000256" key="5">
    <source>
        <dbReference type="ARBA" id="ARBA00022989"/>
    </source>
</evidence>
<evidence type="ECO:0000256" key="1">
    <source>
        <dbReference type="ARBA" id="ARBA00004651"/>
    </source>
</evidence>
<keyword evidence="9" id="KW-1185">Reference proteome</keyword>
<comment type="subcellular location">
    <subcellularLocation>
        <location evidence="1">Cell membrane</location>
        <topology evidence="1">Multi-pass membrane protein</topology>
    </subcellularLocation>
</comment>
<evidence type="ECO:0000313" key="9">
    <source>
        <dbReference type="Proteomes" id="UP000620139"/>
    </source>
</evidence>
<keyword evidence="6 7" id="KW-0472">Membrane</keyword>
<reference evidence="8" key="1">
    <citation type="submission" date="2020-12" db="EMBL/GenBank/DDBJ databases">
        <title>The genome sequence of Inhella sp. 4Y17.</title>
        <authorList>
            <person name="Liu Y."/>
        </authorList>
    </citation>
    <scope>NUCLEOTIDE SEQUENCE</scope>
    <source>
        <strain evidence="8">4Y10</strain>
    </source>
</reference>
<dbReference type="Pfam" id="PF07681">
    <property type="entry name" value="DoxX"/>
    <property type="match status" value="1"/>
</dbReference>
<dbReference type="RefSeq" id="WP_198100644.1">
    <property type="nucleotide sequence ID" value="NZ_JAEDAL010000003.1"/>
</dbReference>
<evidence type="ECO:0000256" key="6">
    <source>
        <dbReference type="ARBA" id="ARBA00023136"/>
    </source>
</evidence>
<evidence type="ECO:0000256" key="4">
    <source>
        <dbReference type="ARBA" id="ARBA00022692"/>
    </source>
</evidence>
<keyword evidence="3" id="KW-1003">Cell membrane</keyword>
<dbReference type="AlphaFoldDB" id="A0A931NDV9"/>
<proteinExistence type="inferred from homology"/>
<dbReference type="PANTHER" id="PTHR33452">
    <property type="entry name" value="OXIDOREDUCTASE CATD-RELATED"/>
    <property type="match status" value="1"/>
</dbReference>
<dbReference type="Proteomes" id="UP000620139">
    <property type="component" value="Unassembled WGS sequence"/>
</dbReference>